<reference evidence="7" key="1">
    <citation type="submission" date="2023-09" db="UniProtKB">
        <authorList>
            <consortium name="Ensembl"/>
        </authorList>
    </citation>
    <scope>IDENTIFICATION</scope>
</reference>
<evidence type="ECO:0000256" key="3">
    <source>
        <dbReference type="ARBA" id="ARBA00022989"/>
    </source>
</evidence>
<evidence type="ECO:0000256" key="4">
    <source>
        <dbReference type="ARBA" id="ARBA00023136"/>
    </source>
</evidence>
<proteinExistence type="predicted"/>
<dbReference type="GO" id="GO:0016020">
    <property type="term" value="C:membrane"/>
    <property type="evidence" value="ECO:0007669"/>
    <property type="project" value="UniProtKB-SubCell"/>
</dbReference>
<feature type="transmembrane region" description="Helical" evidence="5">
    <location>
        <begin position="323"/>
        <end position="352"/>
    </location>
</feature>
<dbReference type="PANTHER" id="PTHR22950:SF226">
    <property type="entry name" value="SODIUM-COUPLED NEUTRAL AMINO ACID TRANSPORTER 8-RELATED"/>
    <property type="match status" value="1"/>
</dbReference>
<sequence length="444" mass="48989">MEELARESISLLARSASHADPPRLGSFGAVFIMLKSALGAGLLNFPWAFQKAGGVTTAVSVELVSLVFLISGLVVLGYASSVSRQKTYQDVVREVCGRAVGKLCEVCFCFNLFMISVAFLVVVQDQLEKCISLYETVTGSSEAGMPYHWYTDQRFALFVMCLVIILPLSIPKEIGIQKYTRAALTCVQPDSQCKCLREFIVSLCVSVLGTLAATYLCVAVIVKYYLMDSHAVITPDHSQVSSWASMFSVVPTICFGFQCHEACIAIYSSMENQKISHWAVISVLSMLFCLLIYTLTVYGFLTFGEDVASDILMSYPGNDVVMIVSRLLFGISIITIYPIILLLGSVILNLMLRVRRHYRGIVTHSFENRCRVVLTVAWITFTLVIAMFVPDMSDVISIIGGISAFFIFIFPAILTAWGVITIVVGAFIFGQSTTLAVMEVFRKF</sequence>
<keyword evidence="3 5" id="KW-1133">Transmembrane helix</keyword>
<dbReference type="STRING" id="303518.ENSPNYP00000019859"/>
<organism evidence="7">
    <name type="scientific">Pundamilia nyererei</name>
    <dbReference type="NCBI Taxonomy" id="303518"/>
    <lineage>
        <taxon>Eukaryota</taxon>
        <taxon>Metazoa</taxon>
        <taxon>Chordata</taxon>
        <taxon>Craniata</taxon>
        <taxon>Vertebrata</taxon>
        <taxon>Euteleostomi</taxon>
        <taxon>Actinopterygii</taxon>
        <taxon>Neopterygii</taxon>
        <taxon>Teleostei</taxon>
        <taxon>Neoteleostei</taxon>
        <taxon>Acanthomorphata</taxon>
        <taxon>Ovalentaria</taxon>
        <taxon>Cichlomorphae</taxon>
        <taxon>Cichliformes</taxon>
        <taxon>Cichlidae</taxon>
        <taxon>African cichlids</taxon>
        <taxon>Pseudocrenilabrinae</taxon>
        <taxon>Haplochromini</taxon>
        <taxon>Pundamilia</taxon>
    </lineage>
</organism>
<dbReference type="InterPro" id="IPR013057">
    <property type="entry name" value="AA_transpt_TM"/>
</dbReference>
<keyword evidence="4 5" id="KW-0472">Membrane</keyword>
<evidence type="ECO:0000313" key="7">
    <source>
        <dbReference type="Ensembl" id="ENSPNYP00000019859.1"/>
    </source>
</evidence>
<gene>
    <name evidence="7" type="primary">SLC38A8</name>
</gene>
<dbReference type="Ensembl" id="ENSPNYT00000020351.1">
    <property type="protein sequence ID" value="ENSPNYP00000019859.1"/>
    <property type="gene ID" value="ENSPNYG00000015014.1"/>
</dbReference>
<feature type="transmembrane region" description="Helical" evidence="5">
    <location>
        <begin position="395"/>
        <end position="428"/>
    </location>
</feature>
<feature type="transmembrane region" description="Helical" evidence="5">
    <location>
        <begin position="155"/>
        <end position="171"/>
    </location>
</feature>
<protein>
    <submittedName>
        <fullName evidence="7">Putative sodium-coupled neutral amino acid transporter 8</fullName>
    </submittedName>
</protein>
<feature type="transmembrane region" description="Helical" evidence="5">
    <location>
        <begin position="103"/>
        <end position="123"/>
    </location>
</feature>
<evidence type="ECO:0000256" key="5">
    <source>
        <dbReference type="SAM" id="Phobius"/>
    </source>
</evidence>
<feature type="transmembrane region" description="Helical" evidence="5">
    <location>
        <begin position="246"/>
        <end position="267"/>
    </location>
</feature>
<keyword evidence="2 5" id="KW-0812">Transmembrane</keyword>
<dbReference type="GO" id="GO:0015179">
    <property type="term" value="F:L-amino acid transmembrane transporter activity"/>
    <property type="evidence" value="ECO:0007669"/>
    <property type="project" value="TreeGrafter"/>
</dbReference>
<evidence type="ECO:0000256" key="2">
    <source>
        <dbReference type="ARBA" id="ARBA00022692"/>
    </source>
</evidence>
<dbReference type="GeneTree" id="ENSGT00940000157764"/>
<feature type="domain" description="Amino acid transporter transmembrane" evidence="6">
    <location>
        <begin position="28"/>
        <end position="414"/>
    </location>
</feature>
<feature type="transmembrane region" description="Helical" evidence="5">
    <location>
        <begin position="24"/>
        <end position="43"/>
    </location>
</feature>
<feature type="transmembrane region" description="Helical" evidence="5">
    <location>
        <begin position="279"/>
        <end position="303"/>
    </location>
</feature>
<feature type="transmembrane region" description="Helical" evidence="5">
    <location>
        <begin position="63"/>
        <end position="82"/>
    </location>
</feature>
<dbReference type="PANTHER" id="PTHR22950">
    <property type="entry name" value="AMINO ACID TRANSPORTER"/>
    <property type="match status" value="1"/>
</dbReference>
<dbReference type="AlphaFoldDB" id="A0A3B4GCN7"/>
<dbReference type="Gene3D" id="1.20.1740.10">
    <property type="entry name" value="Amino acid/polyamine transporter I"/>
    <property type="match status" value="1"/>
</dbReference>
<name>A0A3B4GCN7_9CICH</name>
<dbReference type="Pfam" id="PF01490">
    <property type="entry name" value="Aa_trans"/>
    <property type="match status" value="1"/>
</dbReference>
<feature type="transmembrane region" description="Helical" evidence="5">
    <location>
        <begin position="372"/>
        <end position="389"/>
    </location>
</feature>
<comment type="subcellular location">
    <subcellularLocation>
        <location evidence="1">Membrane</location>
        <topology evidence="1">Multi-pass membrane protein</topology>
    </subcellularLocation>
</comment>
<evidence type="ECO:0000256" key="1">
    <source>
        <dbReference type="ARBA" id="ARBA00004141"/>
    </source>
</evidence>
<feature type="transmembrane region" description="Helical" evidence="5">
    <location>
        <begin position="199"/>
        <end position="226"/>
    </location>
</feature>
<accession>A0A3B4GCN7</accession>
<evidence type="ECO:0000259" key="6">
    <source>
        <dbReference type="Pfam" id="PF01490"/>
    </source>
</evidence>